<protein>
    <submittedName>
        <fullName evidence="1">Copper-binding protein</fullName>
    </submittedName>
</protein>
<comment type="caution">
    <text evidence="1">The sequence shown here is derived from an EMBL/GenBank/DDBJ whole genome shotgun (WGS) entry which is preliminary data.</text>
</comment>
<keyword evidence="2" id="KW-1185">Reference proteome</keyword>
<evidence type="ECO:0000313" key="2">
    <source>
        <dbReference type="Proteomes" id="UP001589896"/>
    </source>
</evidence>
<gene>
    <name evidence="1" type="ORF">ACFFGH_14435</name>
</gene>
<dbReference type="RefSeq" id="WP_386669396.1">
    <property type="nucleotide sequence ID" value="NZ_JBHLTG010000003.1"/>
</dbReference>
<dbReference type="Pfam" id="PF11604">
    <property type="entry name" value="CusF_Ec"/>
    <property type="match status" value="1"/>
</dbReference>
<accession>A0ABV6RPX8</accession>
<dbReference type="Proteomes" id="UP001589896">
    <property type="component" value="Unassembled WGS sequence"/>
</dbReference>
<evidence type="ECO:0000313" key="1">
    <source>
        <dbReference type="EMBL" id="MFC0679038.1"/>
    </source>
</evidence>
<reference evidence="1 2" key="1">
    <citation type="submission" date="2024-09" db="EMBL/GenBank/DDBJ databases">
        <authorList>
            <person name="Sun Q."/>
            <person name="Mori K."/>
        </authorList>
    </citation>
    <scope>NUCLEOTIDE SEQUENCE [LARGE SCALE GENOMIC DNA]</scope>
    <source>
        <strain evidence="1 2">KCTC 23076</strain>
    </source>
</reference>
<name>A0ABV6RPX8_9GAMM</name>
<dbReference type="PROSITE" id="PS51257">
    <property type="entry name" value="PROKAR_LIPOPROTEIN"/>
    <property type="match status" value="1"/>
</dbReference>
<organism evidence="1 2">
    <name type="scientific">Lysobacter korlensis</name>
    <dbReference type="NCBI Taxonomy" id="553636"/>
    <lineage>
        <taxon>Bacteria</taxon>
        <taxon>Pseudomonadati</taxon>
        <taxon>Pseudomonadota</taxon>
        <taxon>Gammaproteobacteria</taxon>
        <taxon>Lysobacterales</taxon>
        <taxon>Lysobacteraceae</taxon>
        <taxon>Lysobacter</taxon>
    </lineage>
</organism>
<dbReference type="EMBL" id="JBHLTG010000003">
    <property type="protein sequence ID" value="MFC0679038.1"/>
    <property type="molecule type" value="Genomic_DNA"/>
</dbReference>
<dbReference type="Gene3D" id="2.40.50.320">
    <property type="entry name" value="Copper binding periplasmic protein CusF"/>
    <property type="match status" value="1"/>
</dbReference>
<dbReference type="InterPro" id="IPR042230">
    <property type="entry name" value="CusF_sf"/>
</dbReference>
<dbReference type="InterPro" id="IPR021647">
    <property type="entry name" value="CusF_Ec"/>
</dbReference>
<proteinExistence type="predicted"/>
<sequence>MKILIAPLLSIALLAGCGEEADTAAAPADATAEAAAPAAVDPAAAPVAGADAQSMGMAGDAAGTVATATGTVESVDAAANKIVIAHGPVEALKWPSMTMGFDATPDQVQAVQAGQKVNFEFRSAGPNNTITNITPAE</sequence>